<evidence type="ECO:0000259" key="1">
    <source>
        <dbReference type="Pfam" id="PF08969"/>
    </source>
</evidence>
<gene>
    <name evidence="2" type="ORF">Fot_23224</name>
</gene>
<dbReference type="EMBL" id="JBFOLJ010000006">
    <property type="protein sequence ID" value="KAL2530623.1"/>
    <property type="molecule type" value="Genomic_DNA"/>
</dbReference>
<dbReference type="Pfam" id="PF08969">
    <property type="entry name" value="USP8_dimer"/>
    <property type="match status" value="1"/>
</dbReference>
<feature type="domain" description="USP8 dimerisation" evidence="1">
    <location>
        <begin position="16"/>
        <end position="102"/>
    </location>
</feature>
<dbReference type="Proteomes" id="UP001604277">
    <property type="component" value="Unassembled WGS sequence"/>
</dbReference>
<dbReference type="AlphaFoldDB" id="A0ABD1UZY4"/>
<dbReference type="Gene3D" id="1.20.58.80">
    <property type="entry name" value="Phosphotransferase system, lactose/cellobiose-type IIA subunit"/>
    <property type="match status" value="1"/>
</dbReference>
<dbReference type="PANTHER" id="PTHR12947:SF18">
    <property type="entry name" value="AMSH-LIKE UBIQUITIN THIOESTERASE 3"/>
    <property type="match status" value="1"/>
</dbReference>
<dbReference type="InterPro" id="IPR015063">
    <property type="entry name" value="USP8_dimer"/>
</dbReference>
<proteinExistence type="predicted"/>
<organism evidence="2 3">
    <name type="scientific">Forsythia ovata</name>
    <dbReference type="NCBI Taxonomy" id="205694"/>
    <lineage>
        <taxon>Eukaryota</taxon>
        <taxon>Viridiplantae</taxon>
        <taxon>Streptophyta</taxon>
        <taxon>Embryophyta</taxon>
        <taxon>Tracheophyta</taxon>
        <taxon>Spermatophyta</taxon>
        <taxon>Magnoliopsida</taxon>
        <taxon>eudicotyledons</taxon>
        <taxon>Gunneridae</taxon>
        <taxon>Pentapetalae</taxon>
        <taxon>asterids</taxon>
        <taxon>lamiids</taxon>
        <taxon>Lamiales</taxon>
        <taxon>Oleaceae</taxon>
        <taxon>Forsythieae</taxon>
        <taxon>Forsythia</taxon>
    </lineage>
</organism>
<dbReference type="PANTHER" id="PTHR12947">
    <property type="entry name" value="AMSH-LIKE PROTEASE"/>
    <property type="match status" value="1"/>
</dbReference>
<reference evidence="3" key="1">
    <citation type="submission" date="2024-07" db="EMBL/GenBank/DDBJ databases">
        <title>Two chromosome-level genome assemblies of Korean endemic species Abeliophyllum distichum and Forsythia ovata (Oleaceae).</title>
        <authorList>
            <person name="Jang H."/>
        </authorList>
    </citation>
    <scope>NUCLEOTIDE SEQUENCE [LARGE SCALE GENOMIC DNA]</scope>
</reference>
<name>A0ABD1UZY4_9LAMI</name>
<accession>A0ABD1UZY4</accession>
<protein>
    <submittedName>
        <fullName evidence="2">AMSH-like ubiquitin thioesterase 3</fullName>
    </submittedName>
</protein>
<comment type="caution">
    <text evidence="2">The sequence shown here is derived from an EMBL/GenBank/DDBJ whole genome shotgun (WGS) entry which is preliminary data.</text>
</comment>
<keyword evidence="3" id="KW-1185">Reference proteome</keyword>
<sequence length="161" mass="18369">MRRPANSTQINFNVASRKVDVDNRISLRNYYRIADNLLKQANIYKEEKNLTDLYVILLRYSSLVAETIPHHRDYHALCKKERSFAKKKLSAVLDELESLKPQVRQLGQLDNVNTTSQTHQIGGQKMIPDASAGSFLPALNNKPFLSYDNKQVLSMIMFASA</sequence>
<evidence type="ECO:0000313" key="2">
    <source>
        <dbReference type="EMBL" id="KAL2530623.1"/>
    </source>
</evidence>
<evidence type="ECO:0000313" key="3">
    <source>
        <dbReference type="Proteomes" id="UP001604277"/>
    </source>
</evidence>